<accession>A0ACC7NZN5</accession>
<reference evidence="1" key="1">
    <citation type="submission" date="2024-12" db="EMBL/GenBank/DDBJ databases">
        <authorList>
            <person name="Wu N."/>
        </authorList>
    </citation>
    <scope>NUCLEOTIDE SEQUENCE</scope>
    <source>
        <strain evidence="1">P15</strain>
    </source>
</reference>
<protein>
    <submittedName>
        <fullName evidence="1">Gephyrin-like molybdotransferase Glp</fullName>
    </submittedName>
</protein>
<name>A0ACC7NZN5_9BACL</name>
<evidence type="ECO:0000313" key="1">
    <source>
        <dbReference type="EMBL" id="MFM9330244.1"/>
    </source>
</evidence>
<evidence type="ECO:0000313" key="2">
    <source>
        <dbReference type="Proteomes" id="UP001631969"/>
    </source>
</evidence>
<gene>
    <name evidence="1" type="primary">glp</name>
    <name evidence="1" type="ORF">ACI1P1_18245</name>
</gene>
<comment type="caution">
    <text evidence="1">The sequence shown here is derived from an EMBL/GenBank/DDBJ whole genome shotgun (WGS) entry which is preliminary data.</text>
</comment>
<dbReference type="EMBL" id="JBJURJ010000012">
    <property type="protein sequence ID" value="MFM9330244.1"/>
    <property type="molecule type" value="Genomic_DNA"/>
</dbReference>
<sequence>MKFQRTALQVEEAAARILERLQPGRTETVPLAEAWNRYLAEPLAADQPVPHFRRSGMDGYALRAEETAGASEDSPVRLAVTGIIPCGSIYDRRLEPGQAVRIMTGAAVPDGADAVVRLEDTLPEEEGEGGAVSILRSAKTGANISEIGLEIVQGEKLLEPGRRIGPGEAALLAMFGAAQVKVYARPRVAVFATGSELLAVEEPLAPGKIRNSNSYMLLAQLREAGCEPVLAGAIPDELELARQAVTAAMDDYDMVITTGGVSVGDYDILYDLTTGWDGELLFNKLAMRPGSPTTASIRRGKLLFALSGNPAACFVGFELLVRPALRKLMGGVDVGLGAFPARLKADRLKTDAKFTRFVRGVRTVGPEGQLWAAPVGVDASSITVSLRDADCLIVVPPGDAPLVQETLVRVIPLGGSRL</sequence>
<proteinExistence type="predicted"/>
<dbReference type="Proteomes" id="UP001631969">
    <property type="component" value="Unassembled WGS sequence"/>
</dbReference>
<keyword evidence="2" id="KW-1185">Reference proteome</keyword>
<organism evidence="1 2">
    <name type="scientific">Paenibacillus mesotrionivorans</name>
    <dbReference type="NCBI Taxonomy" id="3160968"/>
    <lineage>
        <taxon>Bacteria</taxon>
        <taxon>Bacillati</taxon>
        <taxon>Bacillota</taxon>
        <taxon>Bacilli</taxon>
        <taxon>Bacillales</taxon>
        <taxon>Paenibacillaceae</taxon>
        <taxon>Paenibacillus</taxon>
    </lineage>
</organism>